<sequence>MQTTDQGDNIFGSTVPLKLVSNFEILATNIVLPNGSMDPWHALGMYKSNTTNHVTPILINGTAHCSDMYPAYEGEPPALKGARTQIQKEIEYFIHFISFAFHLKPRTFQFEGMKLLVTMPIILVAVLASGSEAKKFKKVKREVIYEEIPVGQQQNPSRKFHLKPVQTPYQQCKMECKRQRDAVEAQEASRTLDSSV</sequence>
<protein>
    <submittedName>
        <fullName evidence="7">COesterase domain-containing protein</fullName>
    </submittedName>
</protein>
<proteinExistence type="inferred from homology"/>
<evidence type="ECO:0000256" key="2">
    <source>
        <dbReference type="ARBA" id="ARBA00022670"/>
    </source>
</evidence>
<evidence type="ECO:0000256" key="3">
    <source>
        <dbReference type="ARBA" id="ARBA00022729"/>
    </source>
</evidence>
<keyword evidence="4" id="KW-0378">Hydrolase</keyword>
<comment type="similarity">
    <text evidence="1">Belongs to the peptidase S28 family.</text>
</comment>
<evidence type="ECO:0000256" key="1">
    <source>
        <dbReference type="ARBA" id="ARBA00011079"/>
    </source>
</evidence>
<dbReference type="GO" id="GO:0008239">
    <property type="term" value="F:dipeptidyl-peptidase activity"/>
    <property type="evidence" value="ECO:0007669"/>
    <property type="project" value="TreeGrafter"/>
</dbReference>
<evidence type="ECO:0000313" key="7">
    <source>
        <dbReference type="WBParaSite" id="Hba_17622"/>
    </source>
</evidence>
<keyword evidence="2" id="KW-0645">Protease</keyword>
<dbReference type="Gene3D" id="3.40.50.1820">
    <property type="entry name" value="alpha/beta hydrolase"/>
    <property type="match status" value="1"/>
</dbReference>
<evidence type="ECO:0000313" key="6">
    <source>
        <dbReference type="Proteomes" id="UP000095283"/>
    </source>
</evidence>
<accession>A0A1I7XJF0</accession>
<dbReference type="PANTHER" id="PTHR11010:SF101">
    <property type="entry name" value="SERINE PROTEASE F56F10.1-RELATED"/>
    <property type="match status" value="1"/>
</dbReference>
<dbReference type="GO" id="GO:0070008">
    <property type="term" value="F:serine-type exopeptidase activity"/>
    <property type="evidence" value="ECO:0007669"/>
    <property type="project" value="InterPro"/>
</dbReference>
<name>A0A1I7XJF0_HETBA</name>
<keyword evidence="3" id="KW-0732">Signal</keyword>
<dbReference type="Proteomes" id="UP000095283">
    <property type="component" value="Unplaced"/>
</dbReference>
<dbReference type="GO" id="GO:0006508">
    <property type="term" value="P:proteolysis"/>
    <property type="evidence" value="ECO:0007669"/>
    <property type="project" value="UniProtKB-KW"/>
</dbReference>
<dbReference type="AlphaFoldDB" id="A0A1I7XJF0"/>
<keyword evidence="6" id="KW-1185">Reference proteome</keyword>
<evidence type="ECO:0000256" key="4">
    <source>
        <dbReference type="ARBA" id="ARBA00022801"/>
    </source>
</evidence>
<reference evidence="7" key="1">
    <citation type="submission" date="2016-11" db="UniProtKB">
        <authorList>
            <consortium name="WormBaseParasite"/>
        </authorList>
    </citation>
    <scope>IDENTIFICATION</scope>
</reference>
<dbReference type="Pfam" id="PF05577">
    <property type="entry name" value="Peptidase_S28"/>
    <property type="match status" value="1"/>
</dbReference>
<dbReference type="InterPro" id="IPR029058">
    <property type="entry name" value="AB_hydrolase_fold"/>
</dbReference>
<dbReference type="PANTHER" id="PTHR11010">
    <property type="entry name" value="PROTEASE S28 PRO-X CARBOXYPEPTIDASE-RELATED"/>
    <property type="match status" value="1"/>
</dbReference>
<organism evidence="6 7">
    <name type="scientific">Heterorhabditis bacteriophora</name>
    <name type="common">Entomopathogenic nematode worm</name>
    <dbReference type="NCBI Taxonomy" id="37862"/>
    <lineage>
        <taxon>Eukaryota</taxon>
        <taxon>Metazoa</taxon>
        <taxon>Ecdysozoa</taxon>
        <taxon>Nematoda</taxon>
        <taxon>Chromadorea</taxon>
        <taxon>Rhabditida</taxon>
        <taxon>Rhabditina</taxon>
        <taxon>Rhabditomorpha</taxon>
        <taxon>Strongyloidea</taxon>
        <taxon>Heterorhabditidae</taxon>
        <taxon>Heterorhabditis</taxon>
    </lineage>
</organism>
<keyword evidence="5" id="KW-0325">Glycoprotein</keyword>
<evidence type="ECO:0000256" key="5">
    <source>
        <dbReference type="ARBA" id="ARBA00023180"/>
    </source>
</evidence>
<dbReference type="InterPro" id="IPR008758">
    <property type="entry name" value="Peptidase_S28"/>
</dbReference>
<dbReference type="WBParaSite" id="Hba_17622">
    <property type="protein sequence ID" value="Hba_17622"/>
    <property type="gene ID" value="Hba_17622"/>
</dbReference>